<dbReference type="PRINTS" id="PR00313">
    <property type="entry name" value="CABNDNGRPT"/>
</dbReference>
<dbReference type="PROSITE" id="PS00330">
    <property type="entry name" value="HEMOLYSIN_CALCIUM"/>
    <property type="match status" value="2"/>
</dbReference>
<gene>
    <name evidence="4" type="ORF">OEZ49_20805</name>
</gene>
<dbReference type="EMBL" id="JAOVQN010000031">
    <property type="protein sequence ID" value="MCU9840205.1"/>
    <property type="molecule type" value="Genomic_DNA"/>
</dbReference>
<evidence type="ECO:0000313" key="5">
    <source>
        <dbReference type="Proteomes" id="UP001321014"/>
    </source>
</evidence>
<keyword evidence="5" id="KW-1185">Reference proteome</keyword>
<dbReference type="InterPro" id="IPR001343">
    <property type="entry name" value="Hemolysn_Ca-bd"/>
</dbReference>
<sequence>MLDEADIPEHLRGMEPVYAVTVRNDRVGDGRNLLLGGERLVFADRVMTPDELVIQTGRETGAFDELIEGADDVNDTLSGGFGADTLRGLGGNDSLSGDEENDLLEGGSGDDTLIGGQGVDVLEGGEGDDVAIFSGVWWDYEFYLTGDSRFAGSIPDLPEGITLSGPAVVVKAREAAAGGDQWDFLVDIEQMQFSNRSDSVFDILLDAGTYNRTIRGTVAGDTIAGGVGHDDINGDSGGDIIFGGPGNDTLDGDFGNDALNGGLGNDALFGGTRRDELHGGDGNDFIRGAWREGDPEDDLADTVYAGDGNDTIYGGYGNDLIYGMDGNDVIAGDFGADLLIGQGGDDVITGSAFSDMIFGNAGNDFVNGG</sequence>
<evidence type="ECO:0000256" key="1">
    <source>
        <dbReference type="ARBA" id="ARBA00004613"/>
    </source>
</evidence>
<dbReference type="Proteomes" id="UP001321014">
    <property type="component" value="Unassembled WGS sequence"/>
</dbReference>
<evidence type="ECO:0000313" key="4">
    <source>
        <dbReference type="EMBL" id="MCU9840205.1"/>
    </source>
</evidence>
<dbReference type="RefSeq" id="WP_263390082.1">
    <property type="nucleotide sequence ID" value="NZ_JAOVQN010000031.1"/>
</dbReference>
<proteinExistence type="predicted"/>
<comment type="subcellular location">
    <subcellularLocation>
        <location evidence="1">Secreted</location>
    </subcellularLocation>
</comment>
<evidence type="ECO:0008006" key="6">
    <source>
        <dbReference type="Google" id="ProtNLM"/>
    </source>
</evidence>
<accession>A0ABT2WYY3</accession>
<comment type="caution">
    <text evidence="4">The sequence shown here is derived from an EMBL/GenBank/DDBJ whole genome shotgun (WGS) entry which is preliminary data.</text>
</comment>
<name>A0ABT2WYY3_9RHOB</name>
<evidence type="ECO:0000256" key="2">
    <source>
        <dbReference type="ARBA" id="ARBA00022525"/>
    </source>
</evidence>
<dbReference type="Pfam" id="PF00353">
    <property type="entry name" value="HemolysinCabind"/>
    <property type="match status" value="4"/>
</dbReference>
<protein>
    <recommendedName>
        <fullName evidence="6">Calcium-binding protein</fullName>
    </recommendedName>
</protein>
<dbReference type="InterPro" id="IPR050557">
    <property type="entry name" value="RTX_toxin/Mannuronan_C5-epim"/>
</dbReference>
<dbReference type="InterPro" id="IPR011049">
    <property type="entry name" value="Serralysin-like_metalloprot_C"/>
</dbReference>
<dbReference type="Gene3D" id="2.150.10.10">
    <property type="entry name" value="Serralysin-like metalloprotease, C-terminal"/>
    <property type="match status" value="3"/>
</dbReference>
<dbReference type="PANTHER" id="PTHR38340:SF1">
    <property type="entry name" value="S-LAYER PROTEIN"/>
    <property type="match status" value="1"/>
</dbReference>
<feature type="region of interest" description="Disordered" evidence="3">
    <location>
        <begin position="88"/>
        <end position="109"/>
    </location>
</feature>
<dbReference type="SUPFAM" id="SSF51120">
    <property type="entry name" value="beta-Roll"/>
    <property type="match status" value="2"/>
</dbReference>
<dbReference type="PANTHER" id="PTHR38340">
    <property type="entry name" value="S-LAYER PROTEIN"/>
    <property type="match status" value="1"/>
</dbReference>
<keyword evidence="2" id="KW-0964">Secreted</keyword>
<reference evidence="4 5" key="1">
    <citation type="submission" date="2022-10" db="EMBL/GenBank/DDBJ databases">
        <title>Ruegeria sp. nov., isolated from ocean surface water.</title>
        <authorList>
            <person name="He W."/>
            <person name="Wang L."/>
            <person name="Zhang D.-F."/>
        </authorList>
    </citation>
    <scope>NUCLEOTIDE SEQUENCE [LARGE SCALE GENOMIC DNA]</scope>
    <source>
        <strain evidence="4 5">WL0004</strain>
    </source>
</reference>
<evidence type="ECO:0000256" key="3">
    <source>
        <dbReference type="SAM" id="MobiDB-lite"/>
    </source>
</evidence>
<dbReference type="InterPro" id="IPR018511">
    <property type="entry name" value="Hemolysin-typ_Ca-bd_CS"/>
</dbReference>
<organism evidence="4 5">
    <name type="scientific">Ruegeria marisflavi</name>
    <dbReference type="NCBI Taxonomy" id="2984152"/>
    <lineage>
        <taxon>Bacteria</taxon>
        <taxon>Pseudomonadati</taxon>
        <taxon>Pseudomonadota</taxon>
        <taxon>Alphaproteobacteria</taxon>
        <taxon>Rhodobacterales</taxon>
        <taxon>Roseobacteraceae</taxon>
        <taxon>Ruegeria</taxon>
    </lineage>
</organism>